<protein>
    <recommendedName>
        <fullName evidence="1">G domain-containing protein</fullName>
    </recommendedName>
</protein>
<evidence type="ECO:0000313" key="3">
    <source>
        <dbReference type="Proteomes" id="UP000054217"/>
    </source>
</evidence>
<dbReference type="InterPro" id="IPR006073">
    <property type="entry name" value="GTP-bd"/>
</dbReference>
<evidence type="ECO:0000259" key="1">
    <source>
        <dbReference type="Pfam" id="PF01926"/>
    </source>
</evidence>
<feature type="domain" description="G" evidence="1">
    <location>
        <begin position="4"/>
        <end position="112"/>
    </location>
</feature>
<dbReference type="CDD" id="cd00882">
    <property type="entry name" value="Ras_like_GTPase"/>
    <property type="match status" value="1"/>
</dbReference>
<reference evidence="3" key="2">
    <citation type="submission" date="2015-01" db="EMBL/GenBank/DDBJ databases">
        <title>Evolutionary Origins and Diversification of the Mycorrhizal Mutualists.</title>
        <authorList>
            <consortium name="DOE Joint Genome Institute"/>
            <consortium name="Mycorrhizal Genomics Consortium"/>
            <person name="Kohler A."/>
            <person name="Kuo A."/>
            <person name="Nagy L.G."/>
            <person name="Floudas D."/>
            <person name="Copeland A."/>
            <person name="Barry K.W."/>
            <person name="Cichocki N."/>
            <person name="Veneault-Fourrey C."/>
            <person name="LaButti K."/>
            <person name="Lindquist E.A."/>
            <person name="Lipzen A."/>
            <person name="Lundell T."/>
            <person name="Morin E."/>
            <person name="Murat C."/>
            <person name="Riley R."/>
            <person name="Ohm R."/>
            <person name="Sun H."/>
            <person name="Tunlid A."/>
            <person name="Henrissat B."/>
            <person name="Grigoriev I.V."/>
            <person name="Hibbett D.S."/>
            <person name="Martin F."/>
        </authorList>
    </citation>
    <scope>NUCLEOTIDE SEQUENCE [LARGE SCALE GENOMIC DNA]</scope>
    <source>
        <strain evidence="3">Marx 270</strain>
    </source>
</reference>
<dbReference type="Proteomes" id="UP000054217">
    <property type="component" value="Unassembled WGS sequence"/>
</dbReference>
<name>A0A0C3NCM6_PISTI</name>
<feature type="non-terminal residue" evidence="2">
    <location>
        <position position="1"/>
    </location>
</feature>
<reference evidence="2 3" key="1">
    <citation type="submission" date="2014-04" db="EMBL/GenBank/DDBJ databases">
        <authorList>
            <consortium name="DOE Joint Genome Institute"/>
            <person name="Kuo A."/>
            <person name="Kohler A."/>
            <person name="Costa M.D."/>
            <person name="Nagy L.G."/>
            <person name="Floudas D."/>
            <person name="Copeland A."/>
            <person name="Barry K.W."/>
            <person name="Cichocki N."/>
            <person name="Veneault-Fourrey C."/>
            <person name="LaButti K."/>
            <person name="Lindquist E.A."/>
            <person name="Lipzen A."/>
            <person name="Lundell T."/>
            <person name="Morin E."/>
            <person name="Murat C."/>
            <person name="Sun H."/>
            <person name="Tunlid A."/>
            <person name="Henrissat B."/>
            <person name="Grigoriev I.V."/>
            <person name="Hibbett D.S."/>
            <person name="Martin F."/>
            <person name="Nordberg H.P."/>
            <person name="Cantor M.N."/>
            <person name="Hua S.X."/>
        </authorList>
    </citation>
    <scope>NUCLEOTIDE SEQUENCE [LARGE SCALE GENOMIC DNA]</scope>
    <source>
        <strain evidence="2 3">Marx 270</strain>
    </source>
</reference>
<proteinExistence type="predicted"/>
<evidence type="ECO:0000313" key="2">
    <source>
        <dbReference type="EMBL" id="KIN93615.1"/>
    </source>
</evidence>
<dbReference type="GO" id="GO:0005525">
    <property type="term" value="F:GTP binding"/>
    <property type="evidence" value="ECO:0007669"/>
    <property type="project" value="InterPro"/>
</dbReference>
<gene>
    <name evidence="2" type="ORF">M404DRAFT_170806</name>
</gene>
<dbReference type="HOGENOM" id="CLU_023805_1_1_1"/>
<dbReference type="Pfam" id="PF01926">
    <property type="entry name" value="MMR_HSR1"/>
    <property type="match status" value="1"/>
</dbReference>
<accession>A0A0C3NCM6</accession>
<dbReference type="EMBL" id="KN832151">
    <property type="protein sequence ID" value="KIN93615.1"/>
    <property type="molecule type" value="Genomic_DNA"/>
</dbReference>
<dbReference type="InParanoid" id="A0A0C3NCM6"/>
<keyword evidence="3" id="KW-1185">Reference proteome</keyword>
<dbReference type="InterPro" id="IPR027417">
    <property type="entry name" value="P-loop_NTPase"/>
</dbReference>
<dbReference type="Gene3D" id="3.40.50.300">
    <property type="entry name" value="P-loop containing nucleotide triphosphate hydrolases"/>
    <property type="match status" value="1"/>
</dbReference>
<organism evidence="2 3">
    <name type="scientific">Pisolithus tinctorius Marx 270</name>
    <dbReference type="NCBI Taxonomy" id="870435"/>
    <lineage>
        <taxon>Eukaryota</taxon>
        <taxon>Fungi</taxon>
        <taxon>Dikarya</taxon>
        <taxon>Basidiomycota</taxon>
        <taxon>Agaricomycotina</taxon>
        <taxon>Agaricomycetes</taxon>
        <taxon>Agaricomycetidae</taxon>
        <taxon>Boletales</taxon>
        <taxon>Sclerodermatineae</taxon>
        <taxon>Pisolithaceae</taxon>
        <taxon>Pisolithus</taxon>
    </lineage>
</organism>
<dbReference type="AlphaFoldDB" id="A0A0C3NCM6"/>
<dbReference type="SUPFAM" id="SSF52540">
    <property type="entry name" value="P-loop containing nucleoside triphosphate hydrolases"/>
    <property type="match status" value="1"/>
</dbReference>
<sequence length="250" mass="28471">RRFRILVIGRANAGKTTILQRLCNTMDQPEISDGEGRKVCCVKPAIDCIQRGYHEIEDELVFGSNPRFVFHDSCGFEYGSEEQFQKMKEFVMDRASTPDLNKRIHAIWFCIPLTDSHRMVMTAERRFFDECYTGHVPVIVLLTKADTLELDVIERLEELENTGLTSDEVMERTAEVEREMLNRHLSRVREMLGALRFPPCVIAGMQDENADCTGLLTCTANALSEDGLQKLLISTQQSNLALCIEFAVMK</sequence>
<dbReference type="OrthoDB" id="2648336at2759"/>
<dbReference type="STRING" id="870435.A0A0C3NCM6"/>